<evidence type="ECO:0000259" key="13">
    <source>
        <dbReference type="PROSITE" id="PS50885"/>
    </source>
</evidence>
<dbReference type="SUPFAM" id="SSF55874">
    <property type="entry name" value="ATPase domain of HSP90 chaperone/DNA topoisomerase II/histidine kinase"/>
    <property type="match status" value="1"/>
</dbReference>
<evidence type="ECO:0000256" key="10">
    <source>
        <dbReference type="SAM" id="Coils"/>
    </source>
</evidence>
<keyword evidence="15" id="KW-1185">Reference proteome</keyword>
<gene>
    <name evidence="14" type="ORF">Dace_0131</name>
</gene>
<keyword evidence="7 14" id="KW-0418">Kinase</keyword>
<dbReference type="GO" id="GO:0016020">
    <property type="term" value="C:membrane"/>
    <property type="evidence" value="ECO:0007669"/>
    <property type="project" value="UniProtKB-SubCell"/>
</dbReference>
<dbReference type="PANTHER" id="PTHR43065">
    <property type="entry name" value="SENSOR HISTIDINE KINASE"/>
    <property type="match status" value="1"/>
</dbReference>
<dbReference type="InterPro" id="IPR004358">
    <property type="entry name" value="Sig_transdc_His_kin-like_C"/>
</dbReference>
<evidence type="ECO:0000256" key="7">
    <source>
        <dbReference type="ARBA" id="ARBA00022777"/>
    </source>
</evidence>
<dbReference type="PROSITE" id="PS50109">
    <property type="entry name" value="HIS_KIN"/>
    <property type="match status" value="1"/>
</dbReference>
<dbReference type="EC" id="2.7.13.3" evidence="3"/>
<feature type="domain" description="Histidine kinase" evidence="12">
    <location>
        <begin position="285"/>
        <end position="494"/>
    </location>
</feature>
<dbReference type="InterPro" id="IPR003660">
    <property type="entry name" value="HAMP_dom"/>
</dbReference>
<protein>
    <recommendedName>
        <fullName evidence="3">histidine kinase</fullName>
        <ecNumber evidence="3">2.7.13.3</ecNumber>
    </recommendedName>
</protein>
<keyword evidence="4" id="KW-0597">Phosphoprotein</keyword>
<dbReference type="OrthoDB" id="9808844at2"/>
<dbReference type="GO" id="GO:0005524">
    <property type="term" value="F:ATP binding"/>
    <property type="evidence" value="ECO:0007669"/>
    <property type="project" value="UniProtKB-KW"/>
</dbReference>
<dbReference type="GO" id="GO:0000155">
    <property type="term" value="F:phosphorelay sensor kinase activity"/>
    <property type="evidence" value="ECO:0007669"/>
    <property type="project" value="InterPro"/>
</dbReference>
<evidence type="ECO:0000256" key="4">
    <source>
        <dbReference type="ARBA" id="ARBA00022553"/>
    </source>
</evidence>
<dbReference type="InterPro" id="IPR003661">
    <property type="entry name" value="HisK_dim/P_dom"/>
</dbReference>
<evidence type="ECO:0000313" key="14">
    <source>
        <dbReference type="EMBL" id="EAT14242.1"/>
    </source>
</evidence>
<dbReference type="PRINTS" id="PR00344">
    <property type="entry name" value="BCTRLSENSOR"/>
</dbReference>
<dbReference type="InterPro" id="IPR036890">
    <property type="entry name" value="HATPase_C_sf"/>
</dbReference>
<dbReference type="Gene3D" id="1.10.287.130">
    <property type="match status" value="1"/>
</dbReference>
<evidence type="ECO:0000256" key="6">
    <source>
        <dbReference type="ARBA" id="ARBA00022741"/>
    </source>
</evidence>
<dbReference type="PANTHER" id="PTHR43065:SF10">
    <property type="entry name" value="PEROXIDE STRESS-ACTIVATED HISTIDINE KINASE MAK3"/>
    <property type="match status" value="1"/>
</dbReference>
<dbReference type="Gene3D" id="3.30.565.10">
    <property type="entry name" value="Histidine kinase-like ATPase, C-terminal domain"/>
    <property type="match status" value="1"/>
</dbReference>
<dbReference type="RefSeq" id="WP_006003183.1">
    <property type="nucleotide sequence ID" value="NZ_AAEW02000039.1"/>
</dbReference>
<keyword evidence="9" id="KW-0902">Two-component regulatory system</keyword>
<proteinExistence type="predicted"/>
<keyword evidence="6" id="KW-0547">Nucleotide-binding</keyword>
<feature type="transmembrane region" description="Helical" evidence="11">
    <location>
        <begin position="12"/>
        <end position="31"/>
    </location>
</feature>
<keyword evidence="11" id="KW-1133">Transmembrane helix</keyword>
<dbReference type="CDD" id="cd06225">
    <property type="entry name" value="HAMP"/>
    <property type="match status" value="1"/>
</dbReference>
<dbReference type="InterPro" id="IPR003594">
    <property type="entry name" value="HATPase_dom"/>
</dbReference>
<comment type="subcellular location">
    <subcellularLocation>
        <location evidence="2">Membrane</location>
    </subcellularLocation>
</comment>
<dbReference type="SMART" id="SM00304">
    <property type="entry name" value="HAMP"/>
    <property type="match status" value="1"/>
</dbReference>
<evidence type="ECO:0000256" key="8">
    <source>
        <dbReference type="ARBA" id="ARBA00022840"/>
    </source>
</evidence>
<dbReference type="InterPro" id="IPR036097">
    <property type="entry name" value="HisK_dim/P_sf"/>
</dbReference>
<dbReference type="Proteomes" id="UP000005695">
    <property type="component" value="Unassembled WGS sequence"/>
</dbReference>
<dbReference type="SMART" id="SM00388">
    <property type="entry name" value="HisKA"/>
    <property type="match status" value="1"/>
</dbReference>
<evidence type="ECO:0000256" key="2">
    <source>
        <dbReference type="ARBA" id="ARBA00004370"/>
    </source>
</evidence>
<evidence type="ECO:0000259" key="12">
    <source>
        <dbReference type="PROSITE" id="PS50109"/>
    </source>
</evidence>
<evidence type="ECO:0000256" key="5">
    <source>
        <dbReference type="ARBA" id="ARBA00022679"/>
    </source>
</evidence>
<keyword evidence="11" id="KW-0812">Transmembrane</keyword>
<keyword evidence="8" id="KW-0067">ATP-binding</keyword>
<evidence type="ECO:0000256" key="1">
    <source>
        <dbReference type="ARBA" id="ARBA00000085"/>
    </source>
</evidence>
<sequence>MKRVLGLRTEIILSSGLLVGAALLFMTFLLLRLTESRLLDQAIKLHTDHSTALSLSVEQLPELEMAQVVEHYARHHKLLHWRLVDQRMMPIAMSTTLTVHGRSQRELRYALLRQSPQIHLSFPSTLNLWPNSQASEQYVEITTSIHRYGATYALQLRYPLHNIFEQLLGLTKLAVLFCFGYGLILVLTAILLLNPSVIRPVTLLTRRALQITDGDLSQRAPESGPREITELGSAFNQMVDSLQNSLEEQRHHYRKLQETHEELKQTRQHLAHSERIASIGNLTSGIAHELGNPLSASIGYLELLKKRCEEPKNRDLIERALNESHRMDQLIKDLLDFAAPDHESGHANCAPSDVLKHSCDMLLQQGALKERHLSTDWPEQLSHVSIPPIKLQQVLVNLILNARDATDSYGAITITATENDSKITIKVEDNGHGIEGQSLETIFDPFYTTKAPGKGRGLGLYVSYQLVHDARGELQATSTQGKGSCFTVTLPIIPGES</sequence>
<reference evidence="14" key="2">
    <citation type="submission" date="2006-05" db="EMBL/GenBank/DDBJ databases">
        <title>Sequencing of the draft genome and assembly of Desulfuromonas acetoxidans DSM 684.</title>
        <authorList>
            <consortium name="US DOE Joint Genome Institute (JGI-PGF)"/>
            <person name="Copeland A."/>
            <person name="Lucas S."/>
            <person name="Lapidus A."/>
            <person name="Barry K."/>
            <person name="Detter J.C."/>
            <person name="Glavina del Rio T."/>
            <person name="Hammon N."/>
            <person name="Israni S."/>
            <person name="Dalin E."/>
            <person name="Tice H."/>
            <person name="Bruce D."/>
            <person name="Pitluck S."/>
            <person name="Richardson P."/>
        </authorList>
    </citation>
    <scope>NUCLEOTIDE SEQUENCE [LARGE SCALE GENOMIC DNA]</scope>
    <source>
        <strain evidence="14">DSM 684</strain>
    </source>
</reference>
<feature type="domain" description="HAMP" evidence="13">
    <location>
        <begin position="196"/>
        <end position="247"/>
    </location>
</feature>
<dbReference type="SUPFAM" id="SSF158472">
    <property type="entry name" value="HAMP domain-like"/>
    <property type="match status" value="1"/>
</dbReference>
<reference evidence="14" key="1">
    <citation type="submission" date="2006-05" db="EMBL/GenBank/DDBJ databases">
        <title>Annotation of the draft genome assembly of Desulfuromonas acetoxidans DSM 684.</title>
        <authorList>
            <consortium name="US DOE Joint Genome Institute (JGI-ORNL)"/>
            <person name="Larimer F."/>
            <person name="Land M."/>
            <person name="Hauser L."/>
        </authorList>
    </citation>
    <scope>NUCLEOTIDE SEQUENCE [LARGE SCALE GENOMIC DNA]</scope>
    <source>
        <strain evidence="14">DSM 684</strain>
    </source>
</reference>
<evidence type="ECO:0000256" key="3">
    <source>
        <dbReference type="ARBA" id="ARBA00012438"/>
    </source>
</evidence>
<organism evidence="14 15">
    <name type="scientific">Desulfuromonas acetoxidans (strain DSM 684 / 11070)</name>
    <dbReference type="NCBI Taxonomy" id="281689"/>
    <lineage>
        <taxon>Bacteria</taxon>
        <taxon>Pseudomonadati</taxon>
        <taxon>Thermodesulfobacteriota</taxon>
        <taxon>Desulfuromonadia</taxon>
        <taxon>Desulfuromonadales</taxon>
        <taxon>Desulfuromonadaceae</taxon>
        <taxon>Desulfuromonas</taxon>
    </lineage>
</organism>
<evidence type="ECO:0000256" key="11">
    <source>
        <dbReference type="SAM" id="Phobius"/>
    </source>
</evidence>
<evidence type="ECO:0000313" key="15">
    <source>
        <dbReference type="Proteomes" id="UP000005695"/>
    </source>
</evidence>
<accession>Q1JVH1</accession>
<keyword evidence="11" id="KW-0472">Membrane</keyword>
<dbReference type="AlphaFoldDB" id="Q1JVH1"/>
<dbReference type="InterPro" id="IPR005467">
    <property type="entry name" value="His_kinase_dom"/>
</dbReference>
<dbReference type="PROSITE" id="PS50885">
    <property type="entry name" value="HAMP"/>
    <property type="match status" value="1"/>
</dbReference>
<dbReference type="Pfam" id="PF00672">
    <property type="entry name" value="HAMP"/>
    <property type="match status" value="1"/>
</dbReference>
<evidence type="ECO:0000256" key="9">
    <source>
        <dbReference type="ARBA" id="ARBA00023012"/>
    </source>
</evidence>
<keyword evidence="5" id="KW-0808">Transferase</keyword>
<comment type="caution">
    <text evidence="14">The sequence shown here is derived from an EMBL/GenBank/DDBJ whole genome shotgun (WGS) entry which is preliminary data.</text>
</comment>
<dbReference type="SMART" id="SM00387">
    <property type="entry name" value="HATPase_c"/>
    <property type="match status" value="1"/>
</dbReference>
<dbReference type="SUPFAM" id="SSF47384">
    <property type="entry name" value="Homodimeric domain of signal transducing histidine kinase"/>
    <property type="match status" value="1"/>
</dbReference>
<dbReference type="CDD" id="cd00082">
    <property type="entry name" value="HisKA"/>
    <property type="match status" value="1"/>
</dbReference>
<dbReference type="Pfam" id="PF02518">
    <property type="entry name" value="HATPase_c"/>
    <property type="match status" value="1"/>
</dbReference>
<comment type="catalytic activity">
    <reaction evidence="1">
        <text>ATP + protein L-histidine = ADP + protein N-phospho-L-histidine.</text>
        <dbReference type="EC" id="2.7.13.3"/>
    </reaction>
</comment>
<keyword evidence="10" id="KW-0175">Coiled coil</keyword>
<dbReference type="EMBL" id="AAEW02000039">
    <property type="protein sequence ID" value="EAT14242.1"/>
    <property type="molecule type" value="Genomic_DNA"/>
</dbReference>
<feature type="coiled-coil region" evidence="10">
    <location>
        <begin position="239"/>
        <end position="273"/>
    </location>
</feature>
<feature type="transmembrane region" description="Helical" evidence="11">
    <location>
        <begin position="173"/>
        <end position="193"/>
    </location>
</feature>
<dbReference type="Pfam" id="PF00512">
    <property type="entry name" value="HisKA"/>
    <property type="match status" value="1"/>
</dbReference>
<dbReference type="Gene3D" id="6.10.340.10">
    <property type="match status" value="1"/>
</dbReference>
<name>Q1JVH1_DESA6</name>